<dbReference type="InterPro" id="IPR023235">
    <property type="entry name" value="FAM105"/>
</dbReference>
<dbReference type="AlphaFoldDB" id="A0A9D3M3I1"/>
<feature type="non-terminal residue" evidence="5">
    <location>
        <position position="473"/>
    </location>
</feature>
<dbReference type="Proteomes" id="UP001044222">
    <property type="component" value="Chromosome 9"/>
</dbReference>
<gene>
    <name evidence="5" type="ORF">ANANG_G00171370</name>
</gene>
<sequence length="473" mass="53101">RRRRGSRVERGGGRGDLERGGGRGDVERGGGRGARVERGGGRGDLERGGGRGAHEAKEAKEMMEMKEMKEVKEAKEAKEVKEVKEVKEAKEAGPSEVQAGGEVESMEVSGQPETPGETRGEPAPQAVPPPADEKAETWGGRGGATAKEEEDEEDSENDLYRGEDEIHRARSKKGRGDSVTVRDRAAGAKGSCSVEAEVNLLSYSEREWRGNTAKSALIRKGYREAAQSFTGLRRVRGDNYCALRATLFQVLAQSTELPAWLTEEDVTLWPEQLLAEKELIGQWRFPRERGEERAPEGAIEQLKHYMRLLRTRWEAAARAGSAERRQDVCAEVFRAEEEEEEEEYALLEALKFLMLRTACQLHARMLQGADVPVFCWLLFARDSSPCPRLFLTNHLRHVGVSGGLEQVEMFLLGYALQQTIKVYRLYKADTEEFVTYYPDDHTKDWPCVCLLTEDDRHYNVPVSESEELQGTRL</sequence>
<comment type="similarity">
    <text evidence="2">Belongs to the peptidase C65 family. Otulin subfamily.</text>
</comment>
<proteinExistence type="inferred from homology"/>
<evidence type="ECO:0000313" key="5">
    <source>
        <dbReference type="EMBL" id="KAG5841849.1"/>
    </source>
</evidence>
<dbReference type="GO" id="GO:1990108">
    <property type="term" value="P:protein linear deubiquitination"/>
    <property type="evidence" value="ECO:0007669"/>
    <property type="project" value="TreeGrafter"/>
</dbReference>
<comment type="caution">
    <text evidence="5">The sequence shown here is derived from an EMBL/GenBank/DDBJ whole genome shotgun (WGS) entry which is preliminary data.</text>
</comment>
<evidence type="ECO:0000313" key="6">
    <source>
        <dbReference type="Proteomes" id="UP001044222"/>
    </source>
</evidence>
<accession>A0A9D3M3I1</accession>
<feature type="compositionally biased region" description="Basic and acidic residues" evidence="4">
    <location>
        <begin position="1"/>
        <end position="93"/>
    </location>
</feature>
<evidence type="ECO:0000256" key="3">
    <source>
        <dbReference type="ARBA" id="ARBA00022490"/>
    </source>
</evidence>
<name>A0A9D3M3I1_ANGAN</name>
<dbReference type="PANTHER" id="PTHR33662">
    <property type="entry name" value="OTU DEUBIQUITINASE WITH LINEAR LINKAGE-SPECIFICITY A-RELATED"/>
    <property type="match status" value="1"/>
</dbReference>
<dbReference type="Pfam" id="PF16218">
    <property type="entry name" value="Peptidase_C101"/>
    <property type="match status" value="1"/>
</dbReference>
<reference evidence="5" key="1">
    <citation type="submission" date="2021-01" db="EMBL/GenBank/DDBJ databases">
        <title>A chromosome-scale assembly of European eel, Anguilla anguilla.</title>
        <authorList>
            <person name="Henkel C."/>
            <person name="Jong-Raadsen S.A."/>
            <person name="Dufour S."/>
            <person name="Weltzien F.-A."/>
            <person name="Palstra A.P."/>
            <person name="Pelster B."/>
            <person name="Spaink H.P."/>
            <person name="Van Den Thillart G.E."/>
            <person name="Jansen H."/>
            <person name="Zahm M."/>
            <person name="Klopp C."/>
            <person name="Cedric C."/>
            <person name="Louis A."/>
            <person name="Berthelot C."/>
            <person name="Parey E."/>
            <person name="Roest Crollius H."/>
            <person name="Montfort J."/>
            <person name="Robinson-Rechavi M."/>
            <person name="Bucao C."/>
            <person name="Bouchez O."/>
            <person name="Gislard M."/>
            <person name="Lluch J."/>
            <person name="Milhes M."/>
            <person name="Lampietro C."/>
            <person name="Lopez Roques C."/>
            <person name="Donnadieu C."/>
            <person name="Braasch I."/>
            <person name="Desvignes T."/>
            <person name="Postlethwait J."/>
            <person name="Bobe J."/>
            <person name="Guiguen Y."/>
            <person name="Dirks R."/>
        </authorList>
    </citation>
    <scope>NUCLEOTIDE SEQUENCE</scope>
    <source>
        <strain evidence="5">Tag_6206</strain>
        <tissue evidence="5">Liver</tissue>
    </source>
</reference>
<dbReference type="PRINTS" id="PR02056">
    <property type="entry name" value="PROTEINF105A"/>
</dbReference>
<dbReference type="GO" id="GO:0005737">
    <property type="term" value="C:cytoplasm"/>
    <property type="evidence" value="ECO:0007669"/>
    <property type="project" value="UniProtKB-SubCell"/>
</dbReference>
<feature type="compositionally biased region" description="Basic and acidic residues" evidence="4">
    <location>
        <begin position="158"/>
        <end position="186"/>
    </location>
</feature>
<keyword evidence="6" id="KW-1185">Reference proteome</keyword>
<organism evidence="5 6">
    <name type="scientific">Anguilla anguilla</name>
    <name type="common">European freshwater eel</name>
    <name type="synonym">Muraena anguilla</name>
    <dbReference type="NCBI Taxonomy" id="7936"/>
    <lineage>
        <taxon>Eukaryota</taxon>
        <taxon>Metazoa</taxon>
        <taxon>Chordata</taxon>
        <taxon>Craniata</taxon>
        <taxon>Vertebrata</taxon>
        <taxon>Euteleostomi</taxon>
        <taxon>Actinopterygii</taxon>
        <taxon>Neopterygii</taxon>
        <taxon>Teleostei</taxon>
        <taxon>Anguilliformes</taxon>
        <taxon>Anguillidae</taxon>
        <taxon>Anguilla</taxon>
    </lineage>
</organism>
<comment type="subcellular location">
    <subcellularLocation>
        <location evidence="1">Cytoplasm</location>
    </subcellularLocation>
</comment>
<evidence type="ECO:0000256" key="1">
    <source>
        <dbReference type="ARBA" id="ARBA00004496"/>
    </source>
</evidence>
<protein>
    <recommendedName>
        <fullName evidence="7">OTU deubiquitinase with linear linkage specificity</fullName>
    </recommendedName>
</protein>
<feature type="compositionally biased region" description="Acidic residues" evidence="4">
    <location>
        <begin position="148"/>
        <end position="157"/>
    </location>
</feature>
<evidence type="ECO:0000256" key="2">
    <source>
        <dbReference type="ARBA" id="ARBA00010267"/>
    </source>
</evidence>
<feature type="region of interest" description="Disordered" evidence="4">
    <location>
        <begin position="1"/>
        <end position="188"/>
    </location>
</feature>
<dbReference type="PANTHER" id="PTHR33662:SF3">
    <property type="entry name" value="FIBROUS SHEATH CABYR-BINDING PROTEIN-LIKE-RELATED"/>
    <property type="match status" value="1"/>
</dbReference>
<evidence type="ECO:0008006" key="7">
    <source>
        <dbReference type="Google" id="ProtNLM"/>
    </source>
</evidence>
<dbReference type="PRINTS" id="PR02055">
    <property type="entry name" value="PROTEINF105"/>
</dbReference>
<dbReference type="InterPro" id="IPR023236">
    <property type="entry name" value="OTULINL"/>
</dbReference>
<dbReference type="GO" id="GO:0004843">
    <property type="term" value="F:cysteine-type deubiquitinase activity"/>
    <property type="evidence" value="ECO:0007669"/>
    <property type="project" value="TreeGrafter"/>
</dbReference>
<keyword evidence="3" id="KW-0963">Cytoplasm</keyword>
<dbReference type="EMBL" id="JAFIRN010000009">
    <property type="protein sequence ID" value="KAG5841849.1"/>
    <property type="molecule type" value="Genomic_DNA"/>
</dbReference>
<evidence type="ECO:0000256" key="4">
    <source>
        <dbReference type="SAM" id="MobiDB-lite"/>
    </source>
</evidence>